<evidence type="ECO:0000313" key="3">
    <source>
        <dbReference type="EMBL" id="CAL4775378.1"/>
    </source>
</evidence>
<dbReference type="EMBL" id="CAMXCT010001227">
    <property type="protein sequence ID" value="CAI3988066.1"/>
    <property type="molecule type" value="Genomic_DNA"/>
</dbReference>
<comment type="caution">
    <text evidence="2">The sequence shown here is derived from an EMBL/GenBank/DDBJ whole genome shotgun (WGS) entry which is preliminary data.</text>
</comment>
<protein>
    <submittedName>
        <fullName evidence="2">Uncharacterized protein</fullName>
    </submittedName>
</protein>
<evidence type="ECO:0000313" key="2">
    <source>
        <dbReference type="EMBL" id="CAI3988066.1"/>
    </source>
</evidence>
<reference evidence="2" key="1">
    <citation type="submission" date="2022-10" db="EMBL/GenBank/DDBJ databases">
        <authorList>
            <person name="Chen Y."/>
            <person name="Dougan E. K."/>
            <person name="Chan C."/>
            <person name="Rhodes N."/>
            <person name="Thang M."/>
        </authorList>
    </citation>
    <scope>NUCLEOTIDE SEQUENCE</scope>
</reference>
<sequence length="1163" mass="132098">MLLLEQCEQLSLNGDSALLSKAAFRFQRDAVTPAQLWWRLDLLHEKLISKGEKRKLYRWVCFLKDAVSQTKLLSGNDVCKWLHMRSSDLPHNALPHHVATSTGLIAFIAFVLRDGRTSSIIDFCRSLLANICARAVAHLTGPVEIIIGDDIAPLRVLPGGLVQGLADAISSRHAMVWQTWQNEWLAMHEQQELSSLPDDASLLLTDLVKFSFEIDRRRRSTNKHIWPRDSQTGMTLHSVLKGLVVFLSHHLDDFVLNYFVHEHDCSEAVPSRRRSNGGGEVAKRIQMSADTIFEIIQDAKDSGLSMREAVNFLKRSGRLSAAAGTHPNATDAWMRRHQKIYDDRAVIAFAGTNHLNLIADGSKHAGKEVLVTVAYSWENNTAAFAPVQVIMPLDDIAPGEMDLTSLIEKLAKENKLQRVASYRHLQAVSHQVNLLTAGFHEDKLRLLDVMMSREDPESCALFHDCWETIRDDLGMPSFSTMHDVWRKLPTGDAFQSKGTLPKLSRWFSWNQSCEEQLPSWNILKLVLKYHFWEKDIDPDVAAQKRELAAIAQMDDPKEEEKVNVRKQFSLLKEKLGGGLKLALYCLSDRLWQQVQILQMVSRPTWTWYSASVRNMKNSQDHVERLMALAQYWQQDEHLQSTAAVPTAKSPELLNLLHRQEFASFTDTAEKTFDLTTHLLMHRTWSLSRASAPPDCYSELLHPDMQKKQAAADMMKQDHQALLQLEQCLADSGKAMQLLEDLNQVFTPPVRLMMLAYEEDFYRCDSQAGGHLLSGLVCTLPGNKIIEDLHSVLRNDSKSQKTRRQTLHNMMELVTQSKQLSSRDIVHKPKVDKAVFLQAFPRTPDRKRKRCFARNHKLPESWSTVMGRKQWSTISEEVLHRGFAALAFLQAYTSERMGEQGLRLAEGRLSKFAVQLQFLQQVDTGYVGFCLGNACWGCLMWPVLEFHDEDSGFTGYYLSPTGEAHWKFLVNPMDWMVVSASAQVFNDQIFMVMKSKETLLRFFFADVSLHKNVTVADLQILGGFFKLDVEETKRLKRVDLIHKLVDVIGGRDVDFINAIKSAMQKPEKPQKQIGDELDELILGELPAEDQDDFKLVAQVIESKQKSGWSLVESQWKKAMAKKKPRAKGKAKAKPKAKPKAKAIGKFGRKGKASDMADDKAALWF</sequence>
<keyword evidence="4" id="KW-1185">Reference proteome</keyword>
<dbReference type="AlphaFoldDB" id="A0A9P1CAT8"/>
<dbReference type="EMBL" id="CAMXCT030001227">
    <property type="protein sequence ID" value="CAL4775378.1"/>
    <property type="molecule type" value="Genomic_DNA"/>
</dbReference>
<name>A0A9P1CAT8_9DINO</name>
<dbReference type="EMBL" id="CAMXCT020001227">
    <property type="protein sequence ID" value="CAL1141441.1"/>
    <property type="molecule type" value="Genomic_DNA"/>
</dbReference>
<dbReference type="OrthoDB" id="477203at2759"/>
<dbReference type="Proteomes" id="UP001152797">
    <property type="component" value="Unassembled WGS sequence"/>
</dbReference>
<organism evidence="2">
    <name type="scientific">Cladocopium goreaui</name>
    <dbReference type="NCBI Taxonomy" id="2562237"/>
    <lineage>
        <taxon>Eukaryota</taxon>
        <taxon>Sar</taxon>
        <taxon>Alveolata</taxon>
        <taxon>Dinophyceae</taxon>
        <taxon>Suessiales</taxon>
        <taxon>Symbiodiniaceae</taxon>
        <taxon>Cladocopium</taxon>
    </lineage>
</organism>
<reference evidence="3 4" key="2">
    <citation type="submission" date="2024-05" db="EMBL/GenBank/DDBJ databases">
        <authorList>
            <person name="Chen Y."/>
            <person name="Shah S."/>
            <person name="Dougan E. K."/>
            <person name="Thang M."/>
            <person name="Chan C."/>
        </authorList>
    </citation>
    <scope>NUCLEOTIDE SEQUENCE [LARGE SCALE GENOMIC DNA]</scope>
</reference>
<evidence type="ECO:0000256" key="1">
    <source>
        <dbReference type="SAM" id="MobiDB-lite"/>
    </source>
</evidence>
<gene>
    <name evidence="2" type="ORF">C1SCF055_LOCUS15292</name>
</gene>
<feature type="region of interest" description="Disordered" evidence="1">
    <location>
        <begin position="1118"/>
        <end position="1154"/>
    </location>
</feature>
<evidence type="ECO:0000313" key="4">
    <source>
        <dbReference type="Proteomes" id="UP001152797"/>
    </source>
</evidence>
<proteinExistence type="predicted"/>
<accession>A0A9P1CAT8</accession>
<feature type="compositionally biased region" description="Basic residues" evidence="1">
    <location>
        <begin position="1118"/>
        <end position="1149"/>
    </location>
</feature>